<sequence>MRTEAHPAHPAASVGSQAAAASSAHTDTCHTPAALRHKVRHQERPNMCPVKTTCRTPGIPDVPGEIRRLNPPRAGKPPLLREHGAPRPSGEAQRLQPGPRNRTDPSPAEDVPIACQPRPAGAE</sequence>
<name>A0A7J8HCQ2_MOLMO</name>
<dbReference type="Proteomes" id="UP000550707">
    <property type="component" value="Unassembled WGS sequence"/>
</dbReference>
<protein>
    <submittedName>
        <fullName evidence="2">Uncharacterized protein</fullName>
    </submittedName>
</protein>
<reference evidence="2 3" key="1">
    <citation type="journal article" date="2020" name="Nature">
        <title>Six reference-quality genomes reveal evolution of bat adaptations.</title>
        <authorList>
            <person name="Jebb D."/>
            <person name="Huang Z."/>
            <person name="Pippel M."/>
            <person name="Hughes G.M."/>
            <person name="Lavrichenko K."/>
            <person name="Devanna P."/>
            <person name="Winkler S."/>
            <person name="Jermiin L.S."/>
            <person name="Skirmuntt E.C."/>
            <person name="Katzourakis A."/>
            <person name="Burkitt-Gray L."/>
            <person name="Ray D.A."/>
            <person name="Sullivan K.A.M."/>
            <person name="Roscito J.G."/>
            <person name="Kirilenko B.M."/>
            <person name="Davalos L.M."/>
            <person name="Corthals A.P."/>
            <person name="Power M.L."/>
            <person name="Jones G."/>
            <person name="Ransome R.D."/>
            <person name="Dechmann D.K.N."/>
            <person name="Locatelli A.G."/>
            <person name="Puechmaille S.J."/>
            <person name="Fedrigo O."/>
            <person name="Jarvis E.D."/>
            <person name="Hiller M."/>
            <person name="Vernes S.C."/>
            <person name="Myers E.W."/>
            <person name="Teeling E.C."/>
        </authorList>
    </citation>
    <scope>NUCLEOTIDE SEQUENCE [LARGE SCALE GENOMIC DNA]</scope>
    <source>
        <strain evidence="2">MMolMol1</strain>
        <tissue evidence="2">Muscle</tissue>
    </source>
</reference>
<comment type="caution">
    <text evidence="2">The sequence shown here is derived from an EMBL/GenBank/DDBJ whole genome shotgun (WGS) entry which is preliminary data.</text>
</comment>
<dbReference type="InParanoid" id="A0A7J8HCQ2"/>
<evidence type="ECO:0000313" key="3">
    <source>
        <dbReference type="Proteomes" id="UP000550707"/>
    </source>
</evidence>
<proteinExistence type="predicted"/>
<feature type="compositionally biased region" description="Low complexity" evidence="1">
    <location>
        <begin position="8"/>
        <end position="24"/>
    </location>
</feature>
<gene>
    <name evidence="2" type="ORF">HJG59_011102</name>
</gene>
<accession>A0A7J8HCQ2</accession>
<evidence type="ECO:0000313" key="2">
    <source>
        <dbReference type="EMBL" id="KAF6469725.1"/>
    </source>
</evidence>
<keyword evidence="3" id="KW-1185">Reference proteome</keyword>
<dbReference type="AlphaFoldDB" id="A0A7J8HCQ2"/>
<organism evidence="2 3">
    <name type="scientific">Molossus molossus</name>
    <name type="common">Pallas' mastiff bat</name>
    <name type="synonym">Vespertilio molossus</name>
    <dbReference type="NCBI Taxonomy" id="27622"/>
    <lineage>
        <taxon>Eukaryota</taxon>
        <taxon>Metazoa</taxon>
        <taxon>Chordata</taxon>
        <taxon>Craniata</taxon>
        <taxon>Vertebrata</taxon>
        <taxon>Euteleostomi</taxon>
        <taxon>Mammalia</taxon>
        <taxon>Eutheria</taxon>
        <taxon>Laurasiatheria</taxon>
        <taxon>Chiroptera</taxon>
        <taxon>Yangochiroptera</taxon>
        <taxon>Molossidae</taxon>
        <taxon>Molossus</taxon>
    </lineage>
</organism>
<evidence type="ECO:0000256" key="1">
    <source>
        <dbReference type="SAM" id="MobiDB-lite"/>
    </source>
</evidence>
<feature type="region of interest" description="Disordered" evidence="1">
    <location>
        <begin position="1"/>
        <end position="123"/>
    </location>
</feature>
<dbReference type="EMBL" id="JACASF010000007">
    <property type="protein sequence ID" value="KAF6469725.1"/>
    <property type="molecule type" value="Genomic_DNA"/>
</dbReference>